<gene>
    <name evidence="3" type="ORF">HPB51_007262</name>
</gene>
<dbReference type="Pfam" id="PF24681">
    <property type="entry name" value="Kelch_KLHDC2_KLHL20_DRC7"/>
    <property type="match status" value="1"/>
</dbReference>
<dbReference type="CDD" id="cd14733">
    <property type="entry name" value="BACK"/>
    <property type="match status" value="1"/>
</dbReference>
<evidence type="ECO:0000256" key="2">
    <source>
        <dbReference type="ARBA" id="ARBA00022737"/>
    </source>
</evidence>
<reference evidence="3" key="2">
    <citation type="submission" date="2021-09" db="EMBL/GenBank/DDBJ databases">
        <authorList>
            <person name="Jia N."/>
            <person name="Wang J."/>
            <person name="Shi W."/>
            <person name="Du L."/>
            <person name="Sun Y."/>
            <person name="Zhan W."/>
            <person name="Jiang J."/>
            <person name="Wang Q."/>
            <person name="Zhang B."/>
            <person name="Ji P."/>
            <person name="Sakyi L.B."/>
            <person name="Cui X."/>
            <person name="Yuan T."/>
            <person name="Jiang B."/>
            <person name="Yang W."/>
            <person name="Lam T.T.-Y."/>
            <person name="Chang Q."/>
            <person name="Ding S."/>
            <person name="Wang X."/>
            <person name="Zhu J."/>
            <person name="Ruan X."/>
            <person name="Zhao L."/>
            <person name="Wei J."/>
            <person name="Que T."/>
            <person name="Du C."/>
            <person name="Cheng J."/>
            <person name="Dai P."/>
            <person name="Han X."/>
            <person name="Huang E."/>
            <person name="Gao Y."/>
            <person name="Liu J."/>
            <person name="Shao H."/>
            <person name="Ye R."/>
            <person name="Li L."/>
            <person name="Wei W."/>
            <person name="Wang X."/>
            <person name="Wang C."/>
            <person name="Huo Q."/>
            <person name="Li W."/>
            <person name="Guo W."/>
            <person name="Chen H."/>
            <person name="Chen S."/>
            <person name="Zhou L."/>
            <person name="Zhou L."/>
            <person name="Ni X."/>
            <person name="Tian J."/>
            <person name="Zhou Y."/>
            <person name="Sheng Y."/>
            <person name="Liu T."/>
            <person name="Pan Y."/>
            <person name="Xia L."/>
            <person name="Li J."/>
            <person name="Zhao F."/>
            <person name="Cao W."/>
        </authorList>
    </citation>
    <scope>NUCLEOTIDE SEQUENCE</scope>
    <source>
        <strain evidence="3">Rmic-2018</strain>
        <tissue evidence="3">Larvae</tissue>
    </source>
</reference>
<dbReference type="SUPFAM" id="SSF117281">
    <property type="entry name" value="Kelch motif"/>
    <property type="match status" value="1"/>
</dbReference>
<reference evidence="3" key="1">
    <citation type="journal article" date="2020" name="Cell">
        <title>Large-Scale Comparative Analyses of Tick Genomes Elucidate Their Genetic Diversity and Vector Capacities.</title>
        <authorList>
            <consortium name="Tick Genome and Microbiome Consortium (TIGMIC)"/>
            <person name="Jia N."/>
            <person name="Wang J."/>
            <person name="Shi W."/>
            <person name="Du L."/>
            <person name="Sun Y."/>
            <person name="Zhan W."/>
            <person name="Jiang J.F."/>
            <person name="Wang Q."/>
            <person name="Zhang B."/>
            <person name="Ji P."/>
            <person name="Bell-Sakyi L."/>
            <person name="Cui X.M."/>
            <person name="Yuan T.T."/>
            <person name="Jiang B.G."/>
            <person name="Yang W.F."/>
            <person name="Lam T.T."/>
            <person name="Chang Q.C."/>
            <person name="Ding S.J."/>
            <person name="Wang X.J."/>
            <person name="Zhu J.G."/>
            <person name="Ruan X.D."/>
            <person name="Zhao L."/>
            <person name="Wei J.T."/>
            <person name="Ye R.Z."/>
            <person name="Que T.C."/>
            <person name="Du C.H."/>
            <person name="Zhou Y.H."/>
            <person name="Cheng J.X."/>
            <person name="Dai P.F."/>
            <person name="Guo W.B."/>
            <person name="Han X.H."/>
            <person name="Huang E.J."/>
            <person name="Li L.F."/>
            <person name="Wei W."/>
            <person name="Gao Y.C."/>
            <person name="Liu J.Z."/>
            <person name="Shao H.Z."/>
            <person name="Wang X."/>
            <person name="Wang C.C."/>
            <person name="Yang T.C."/>
            <person name="Huo Q.B."/>
            <person name="Li W."/>
            <person name="Chen H.Y."/>
            <person name="Chen S.E."/>
            <person name="Zhou L.G."/>
            <person name="Ni X.B."/>
            <person name="Tian J.H."/>
            <person name="Sheng Y."/>
            <person name="Liu T."/>
            <person name="Pan Y.S."/>
            <person name="Xia L.Y."/>
            <person name="Li J."/>
            <person name="Zhao F."/>
            <person name="Cao W.C."/>
        </authorList>
    </citation>
    <scope>NUCLEOTIDE SEQUENCE</scope>
    <source>
        <strain evidence="3">Rmic-2018</strain>
    </source>
</reference>
<dbReference type="VEuPathDB" id="VectorBase:LOC119176586"/>
<evidence type="ECO:0000256" key="1">
    <source>
        <dbReference type="ARBA" id="ARBA00022441"/>
    </source>
</evidence>
<dbReference type="PANTHER" id="PTHR45632">
    <property type="entry name" value="LD33804P"/>
    <property type="match status" value="1"/>
</dbReference>
<sequence>MKDPTVNGDDSQDDMLTASFQATQLFTDDGRQREFTPAAAARAMPGLREQRKTRQFCDVLFRATNGPEVWAHRFVMCAKLEDYIAHAEIKNIIATDASVNKEKAAVGIVSDYLGWSFSLIQIRDHCLKTLKQNLEPENCIQTYHLATTSGYEYLAGEALRYLVRSFDAVGVYFHSLDFEKVLSYPEVQGDHSSLKVLTVIHKTLTRPSMEVGNVAGIDLSQKQWLRPRIPKDILFVFGGWTSGATNSMHTFNSRAQKWRVMGSQYTPPRAYHGAAVIDSRIYIVGGFNGRECYHSVVCFDVPLARWSAKANMEYARCYVSVAVLQASAGNKPQGGNIYAMGGFDGRSRTKTVERYDIKANQWSLVADMVEVRSRCQRRICSRPHLHGILSWSMLRFAGGFTGTTVLDSVESYDPSTNVWTRIITMSSPRSGAKVVAHEDMLYIIGGYNGVTRLSSSITTVELVEKYDIAARGWYTAPQISTNCSASTACVVEDVADPGPCQANYTGLSNSELEAPFTHARVSDVPISSPFPVRASGAGPRVLRALRPTHDSTGCPCLLRSQCLKGDGCPRAPPGLPKPASRRSTPLWALPEMCAAVAEVKDPAANGADENDGMLTASFEAAQLFIDDGRQREFAPGAAARAMPGIAGTTENAPVL</sequence>
<keyword evidence="4" id="KW-1185">Reference proteome</keyword>
<dbReference type="Gene3D" id="2.120.10.80">
    <property type="entry name" value="Kelch-type beta propeller"/>
    <property type="match status" value="2"/>
</dbReference>
<dbReference type="EMBL" id="JABSTU010000006">
    <property type="protein sequence ID" value="KAH8027712.1"/>
    <property type="molecule type" value="Genomic_DNA"/>
</dbReference>
<dbReference type="InterPro" id="IPR015915">
    <property type="entry name" value="Kelch-typ_b-propeller"/>
</dbReference>
<keyword evidence="1" id="KW-0880">Kelch repeat</keyword>
<evidence type="ECO:0000313" key="3">
    <source>
        <dbReference type="EMBL" id="KAH8027712.1"/>
    </source>
</evidence>
<comment type="caution">
    <text evidence="3">The sequence shown here is derived from an EMBL/GenBank/DDBJ whole genome shotgun (WGS) entry which is preliminary data.</text>
</comment>
<dbReference type="PANTHER" id="PTHR45632:SF3">
    <property type="entry name" value="KELCH-LIKE PROTEIN 32"/>
    <property type="match status" value="1"/>
</dbReference>
<dbReference type="InterPro" id="IPR006652">
    <property type="entry name" value="Kelch_1"/>
</dbReference>
<protein>
    <recommendedName>
        <fullName evidence="5">Kelch-like protein diablo</fullName>
    </recommendedName>
</protein>
<dbReference type="AlphaFoldDB" id="A0A9J6E106"/>
<evidence type="ECO:0008006" key="5">
    <source>
        <dbReference type="Google" id="ProtNLM"/>
    </source>
</evidence>
<evidence type="ECO:0000313" key="4">
    <source>
        <dbReference type="Proteomes" id="UP000821866"/>
    </source>
</evidence>
<accession>A0A9J6E106</accession>
<proteinExistence type="predicted"/>
<keyword evidence="2" id="KW-0677">Repeat</keyword>
<dbReference type="Pfam" id="PF01344">
    <property type="entry name" value="Kelch_1"/>
    <property type="match status" value="2"/>
</dbReference>
<dbReference type="VEuPathDB" id="VectorBase:LOC119187549"/>
<dbReference type="SMART" id="SM00612">
    <property type="entry name" value="Kelch"/>
    <property type="match status" value="5"/>
</dbReference>
<organism evidence="3 4">
    <name type="scientific">Rhipicephalus microplus</name>
    <name type="common">Cattle tick</name>
    <name type="synonym">Boophilus microplus</name>
    <dbReference type="NCBI Taxonomy" id="6941"/>
    <lineage>
        <taxon>Eukaryota</taxon>
        <taxon>Metazoa</taxon>
        <taxon>Ecdysozoa</taxon>
        <taxon>Arthropoda</taxon>
        <taxon>Chelicerata</taxon>
        <taxon>Arachnida</taxon>
        <taxon>Acari</taxon>
        <taxon>Parasitiformes</taxon>
        <taxon>Ixodida</taxon>
        <taxon>Ixodoidea</taxon>
        <taxon>Ixodidae</taxon>
        <taxon>Rhipicephalinae</taxon>
        <taxon>Rhipicephalus</taxon>
        <taxon>Boophilus</taxon>
    </lineage>
</organism>
<dbReference type="Proteomes" id="UP000821866">
    <property type="component" value="Chromosome 4"/>
</dbReference>
<name>A0A9J6E106_RHIMP</name>